<evidence type="ECO:0000256" key="1">
    <source>
        <dbReference type="ARBA" id="ARBA00009437"/>
    </source>
</evidence>
<organism evidence="3 4">
    <name type="scientific">Proteobacteria bacterium 228</name>
    <dbReference type="NCBI Taxonomy" id="2083153"/>
    <lineage>
        <taxon>Bacteria</taxon>
        <taxon>Pseudomonadati</taxon>
        <taxon>Pseudomonadota</taxon>
    </lineage>
</organism>
<reference evidence="3 4" key="1">
    <citation type="submission" date="2018-02" db="EMBL/GenBank/DDBJ databases">
        <title>novel marine gammaproteobacteria from coastal saline agro ecosystem.</title>
        <authorList>
            <person name="Krishnan R."/>
            <person name="Ramesh Kumar N."/>
        </authorList>
    </citation>
    <scope>NUCLEOTIDE SEQUENCE [LARGE SCALE GENOMIC DNA]</scope>
    <source>
        <strain evidence="3 4">228</strain>
    </source>
</reference>
<accession>A0A2S5KL52</accession>
<dbReference type="SUPFAM" id="SSF53850">
    <property type="entry name" value="Periplasmic binding protein-like II"/>
    <property type="match status" value="1"/>
</dbReference>
<proteinExistence type="inferred from homology"/>
<dbReference type="OrthoDB" id="8885940at2"/>
<dbReference type="AlphaFoldDB" id="A0A2S5KL52"/>
<dbReference type="Gene3D" id="3.40.190.10">
    <property type="entry name" value="Periplasmic binding protein-like II"/>
    <property type="match status" value="2"/>
</dbReference>
<dbReference type="PANTHER" id="PTHR30537">
    <property type="entry name" value="HTH-TYPE TRANSCRIPTIONAL REGULATOR"/>
    <property type="match status" value="1"/>
</dbReference>
<dbReference type="InterPro" id="IPR058163">
    <property type="entry name" value="LysR-type_TF_proteobact-type"/>
</dbReference>
<evidence type="ECO:0000313" key="4">
    <source>
        <dbReference type="Proteomes" id="UP000238196"/>
    </source>
</evidence>
<dbReference type="Proteomes" id="UP000238196">
    <property type="component" value="Unassembled WGS sequence"/>
</dbReference>
<gene>
    <name evidence="3" type="ORF">C4K68_20965</name>
</gene>
<sequence length="138" mass="16062">MAASPVYLDKHGTPKVPMDLIRHKILSYDYALNPDQLPFTRRGETTVVHIRPSISSNDGQILVRAALHDMGILVQPKYIVYDYLQRGELVAVIDDWELPRLTMNIAFQTRRHMPAKVRLFVEALAKRFKDNNYERLWT</sequence>
<dbReference type="PANTHER" id="PTHR30537:SF5">
    <property type="entry name" value="HTH-TYPE TRANSCRIPTIONAL ACTIVATOR TTDR-RELATED"/>
    <property type="match status" value="1"/>
</dbReference>
<evidence type="ECO:0000313" key="3">
    <source>
        <dbReference type="EMBL" id="PPC75365.1"/>
    </source>
</evidence>
<comment type="similarity">
    <text evidence="1">Belongs to the LysR transcriptional regulatory family.</text>
</comment>
<evidence type="ECO:0000259" key="2">
    <source>
        <dbReference type="Pfam" id="PF03466"/>
    </source>
</evidence>
<dbReference type="CDD" id="cd08422">
    <property type="entry name" value="PBP2_CrgA_like"/>
    <property type="match status" value="1"/>
</dbReference>
<dbReference type="EMBL" id="PRLP01000103">
    <property type="protein sequence ID" value="PPC75365.1"/>
    <property type="molecule type" value="Genomic_DNA"/>
</dbReference>
<dbReference type="Pfam" id="PF03466">
    <property type="entry name" value="LysR_substrate"/>
    <property type="match status" value="1"/>
</dbReference>
<dbReference type="InterPro" id="IPR005119">
    <property type="entry name" value="LysR_subst-bd"/>
</dbReference>
<name>A0A2S5KL52_9PROT</name>
<protein>
    <submittedName>
        <fullName evidence="3">Transcriptional regulator</fullName>
    </submittedName>
</protein>
<feature type="domain" description="LysR substrate-binding" evidence="2">
    <location>
        <begin position="2"/>
        <end position="128"/>
    </location>
</feature>
<comment type="caution">
    <text evidence="3">The sequence shown here is derived from an EMBL/GenBank/DDBJ whole genome shotgun (WGS) entry which is preliminary data.</text>
</comment>